<accession>A0A392RD59</accession>
<evidence type="ECO:0000313" key="1">
    <source>
        <dbReference type="EMBL" id="MCI34521.1"/>
    </source>
</evidence>
<comment type="caution">
    <text evidence="1">The sequence shown here is derived from an EMBL/GenBank/DDBJ whole genome shotgun (WGS) entry which is preliminary data.</text>
</comment>
<organism evidence="1 2">
    <name type="scientific">Trifolium medium</name>
    <dbReference type="NCBI Taxonomy" id="97028"/>
    <lineage>
        <taxon>Eukaryota</taxon>
        <taxon>Viridiplantae</taxon>
        <taxon>Streptophyta</taxon>
        <taxon>Embryophyta</taxon>
        <taxon>Tracheophyta</taxon>
        <taxon>Spermatophyta</taxon>
        <taxon>Magnoliopsida</taxon>
        <taxon>eudicotyledons</taxon>
        <taxon>Gunneridae</taxon>
        <taxon>Pentapetalae</taxon>
        <taxon>rosids</taxon>
        <taxon>fabids</taxon>
        <taxon>Fabales</taxon>
        <taxon>Fabaceae</taxon>
        <taxon>Papilionoideae</taxon>
        <taxon>50 kb inversion clade</taxon>
        <taxon>NPAAA clade</taxon>
        <taxon>Hologalegina</taxon>
        <taxon>IRL clade</taxon>
        <taxon>Trifolieae</taxon>
        <taxon>Trifolium</taxon>
    </lineage>
</organism>
<reference evidence="1 2" key="1">
    <citation type="journal article" date="2018" name="Front. Plant Sci.">
        <title>Red Clover (Trifolium pratense) and Zigzag Clover (T. medium) - A Picture of Genomic Similarities and Differences.</title>
        <authorList>
            <person name="Dluhosova J."/>
            <person name="Istvanek J."/>
            <person name="Nedelnik J."/>
            <person name="Repkova J."/>
        </authorList>
    </citation>
    <scope>NUCLEOTIDE SEQUENCE [LARGE SCALE GENOMIC DNA]</scope>
    <source>
        <strain evidence="2">cv. 10/8</strain>
        <tissue evidence="1">Leaf</tissue>
    </source>
</reference>
<feature type="non-terminal residue" evidence="1">
    <location>
        <position position="25"/>
    </location>
</feature>
<dbReference type="AlphaFoldDB" id="A0A392RD59"/>
<proteinExistence type="predicted"/>
<dbReference type="EMBL" id="LXQA010214429">
    <property type="protein sequence ID" value="MCI34521.1"/>
    <property type="molecule type" value="Genomic_DNA"/>
</dbReference>
<dbReference type="Proteomes" id="UP000265520">
    <property type="component" value="Unassembled WGS sequence"/>
</dbReference>
<sequence>MVIDADSLNLVGRGPRFDPRNCDRE</sequence>
<keyword evidence="2" id="KW-1185">Reference proteome</keyword>
<name>A0A392RD59_9FABA</name>
<evidence type="ECO:0000313" key="2">
    <source>
        <dbReference type="Proteomes" id="UP000265520"/>
    </source>
</evidence>
<protein>
    <submittedName>
        <fullName evidence="1">Uncharacterized protein</fullName>
    </submittedName>
</protein>